<dbReference type="Gene3D" id="3.40.630.30">
    <property type="match status" value="1"/>
</dbReference>
<dbReference type="RefSeq" id="WP_081635195.1">
    <property type="nucleotide sequence ID" value="NZ_CABKRV010000002.1"/>
</dbReference>
<dbReference type="Pfam" id="PF00583">
    <property type="entry name" value="Acetyltransf_1"/>
    <property type="match status" value="1"/>
</dbReference>
<sequence length="159" mass="18087">MVYIIEMDQLEESQLKSFFNHYWHDDCMVVSSGVYHLSKLPGLLCVVEEEIYGALTYTVRNSVIEIISINNVKGIKGVGSKLLKALELKAQESSVKEIQVITTNDNLRALGFFQKYGYELEKIMKNVVNDARRIKPTIPLVGDHLIPIKHEILLIKAIK</sequence>
<comment type="caution">
    <text evidence="2">The sequence shown here is derived from an EMBL/GenBank/DDBJ whole genome shotgun (WGS) entry which is preliminary data.</text>
</comment>
<keyword evidence="3" id="KW-1185">Reference proteome</keyword>
<evidence type="ECO:0000313" key="2">
    <source>
        <dbReference type="EMBL" id="NHA34065.1"/>
    </source>
</evidence>
<evidence type="ECO:0000259" key="1">
    <source>
        <dbReference type="PROSITE" id="PS51186"/>
    </source>
</evidence>
<dbReference type="InterPro" id="IPR016181">
    <property type="entry name" value="Acyl_CoA_acyltransferase"/>
</dbReference>
<evidence type="ECO:0000313" key="3">
    <source>
        <dbReference type="Proteomes" id="UP000572988"/>
    </source>
</evidence>
<dbReference type="EMBL" id="POVK01000016">
    <property type="protein sequence ID" value="NHA34065.1"/>
    <property type="molecule type" value="Genomic_DNA"/>
</dbReference>
<gene>
    <name evidence="2" type="ORF">C1O36_05930</name>
</gene>
<dbReference type="GeneID" id="93789011"/>
<accession>A0ABX0FYD6</accession>
<proteinExistence type="predicted"/>
<protein>
    <submittedName>
        <fullName evidence="2">GNAT family N-acetyltransferase</fullName>
    </submittedName>
</protein>
<dbReference type="PROSITE" id="PS51186">
    <property type="entry name" value="GNAT"/>
    <property type="match status" value="1"/>
</dbReference>
<feature type="domain" description="N-acetyltransferase" evidence="1">
    <location>
        <begin position="1"/>
        <end position="139"/>
    </location>
</feature>
<name>A0ABX0FYD6_STASC</name>
<reference evidence="2 3" key="1">
    <citation type="submission" date="2018-01" db="EMBL/GenBank/DDBJ databases">
        <title>Complete genome sequence of Staphylococcus Scheliferi isolated from human.</title>
        <authorList>
            <person name="Abouelkhair M.A."/>
            <person name="Bemis D.A."/>
            <person name="Kania S.A."/>
        </authorList>
    </citation>
    <scope>NUCLEOTIDE SEQUENCE [LARGE SCALE GENOMIC DNA]</scope>
    <source>
        <strain evidence="2 3">ATCC 43808</strain>
    </source>
</reference>
<dbReference type="InterPro" id="IPR000182">
    <property type="entry name" value="GNAT_dom"/>
</dbReference>
<dbReference type="Proteomes" id="UP000572988">
    <property type="component" value="Unassembled WGS sequence"/>
</dbReference>
<dbReference type="SUPFAM" id="SSF55729">
    <property type="entry name" value="Acyl-CoA N-acyltransferases (Nat)"/>
    <property type="match status" value="1"/>
</dbReference>
<organism evidence="2 3">
    <name type="scientific">Staphylococcus schleiferi</name>
    <dbReference type="NCBI Taxonomy" id="1295"/>
    <lineage>
        <taxon>Bacteria</taxon>
        <taxon>Bacillati</taxon>
        <taxon>Bacillota</taxon>
        <taxon>Bacilli</taxon>
        <taxon>Bacillales</taxon>
        <taxon>Staphylococcaceae</taxon>
        <taxon>Staphylococcus</taxon>
    </lineage>
</organism>